<feature type="compositionally biased region" description="Basic and acidic residues" evidence="1">
    <location>
        <begin position="159"/>
        <end position="168"/>
    </location>
</feature>
<organism evidence="2 3">
    <name type="scientific">Phytophthora nicotianae P10297</name>
    <dbReference type="NCBI Taxonomy" id="1317064"/>
    <lineage>
        <taxon>Eukaryota</taxon>
        <taxon>Sar</taxon>
        <taxon>Stramenopiles</taxon>
        <taxon>Oomycota</taxon>
        <taxon>Peronosporomycetes</taxon>
        <taxon>Peronosporales</taxon>
        <taxon>Peronosporaceae</taxon>
        <taxon>Phytophthora</taxon>
    </lineage>
</organism>
<sequence>MLLEQVSSKQTRVNQDACAWTSSNTTRSIRFRRDLVPNTTRHTCLLLSLRVLMLILELAAPATGQGLSSTADLSYSHSSGKRSAPGDAVARHGGVPPPDVPDHKRPRRQSNLAGGEPQTPKRYVSEGNPSTSQVIGYDPGDVVAPQGVPRGSGARHAHRAELEGANRR</sequence>
<feature type="region of interest" description="Disordered" evidence="1">
    <location>
        <begin position="66"/>
        <end position="168"/>
    </location>
</feature>
<comment type="caution">
    <text evidence="2">The sequence shown here is derived from an EMBL/GenBank/DDBJ whole genome shotgun (WGS) entry which is preliminary data.</text>
</comment>
<gene>
    <name evidence="2" type="ORF">F442_16080</name>
</gene>
<reference evidence="2 3" key="1">
    <citation type="submission" date="2013-11" db="EMBL/GenBank/DDBJ databases">
        <title>The Genome Sequence of Phytophthora parasitica P10297.</title>
        <authorList>
            <consortium name="The Broad Institute Genomics Platform"/>
            <person name="Russ C."/>
            <person name="Tyler B."/>
            <person name="Panabieres F."/>
            <person name="Shan W."/>
            <person name="Tripathy S."/>
            <person name="Grunwald N."/>
            <person name="Machado M."/>
            <person name="Johnson C.S."/>
            <person name="Walker B."/>
            <person name="Young S.K."/>
            <person name="Zeng Q."/>
            <person name="Gargeya S."/>
            <person name="Fitzgerald M."/>
            <person name="Haas B."/>
            <person name="Abouelleil A."/>
            <person name="Allen A.W."/>
            <person name="Alvarado L."/>
            <person name="Arachchi H.M."/>
            <person name="Berlin A.M."/>
            <person name="Chapman S.B."/>
            <person name="Gainer-Dewar J."/>
            <person name="Goldberg J."/>
            <person name="Griggs A."/>
            <person name="Gujja S."/>
            <person name="Hansen M."/>
            <person name="Howarth C."/>
            <person name="Imamovic A."/>
            <person name="Ireland A."/>
            <person name="Larimer J."/>
            <person name="McCowan C."/>
            <person name="Murphy C."/>
            <person name="Pearson M."/>
            <person name="Poon T.W."/>
            <person name="Priest M."/>
            <person name="Roberts A."/>
            <person name="Saif S."/>
            <person name="Shea T."/>
            <person name="Sisk P."/>
            <person name="Sykes S."/>
            <person name="Wortman J."/>
            <person name="Nusbaum C."/>
            <person name="Birren B."/>
        </authorList>
    </citation>
    <scope>NUCLEOTIDE SEQUENCE [LARGE SCALE GENOMIC DNA]</scope>
    <source>
        <strain evidence="2 3">P10297</strain>
    </source>
</reference>
<name>W2YLR2_PHYNI</name>
<proteinExistence type="predicted"/>
<protein>
    <submittedName>
        <fullName evidence="2">Uncharacterized protein</fullName>
    </submittedName>
</protein>
<dbReference type="Proteomes" id="UP000018948">
    <property type="component" value="Unassembled WGS sequence"/>
</dbReference>
<dbReference type="AlphaFoldDB" id="W2YLR2"/>
<evidence type="ECO:0000313" key="3">
    <source>
        <dbReference type="Proteomes" id="UP000018948"/>
    </source>
</evidence>
<evidence type="ECO:0000256" key="1">
    <source>
        <dbReference type="SAM" id="MobiDB-lite"/>
    </source>
</evidence>
<feature type="compositionally biased region" description="Polar residues" evidence="1">
    <location>
        <begin position="66"/>
        <end position="78"/>
    </location>
</feature>
<accession>W2YLR2</accession>
<dbReference type="EMBL" id="ANIY01003401">
    <property type="protein sequence ID" value="ETP35856.1"/>
    <property type="molecule type" value="Genomic_DNA"/>
</dbReference>
<evidence type="ECO:0000313" key="2">
    <source>
        <dbReference type="EMBL" id="ETP35856.1"/>
    </source>
</evidence>
<dbReference type="OrthoDB" id="10693384at2759"/>